<organism evidence="2">
    <name type="scientific">Laccaria bicolor (strain S238N-H82 / ATCC MYA-4686)</name>
    <name type="common">Bicoloured deceiver</name>
    <name type="synonym">Laccaria laccata var. bicolor</name>
    <dbReference type="NCBI Taxonomy" id="486041"/>
    <lineage>
        <taxon>Eukaryota</taxon>
        <taxon>Fungi</taxon>
        <taxon>Dikarya</taxon>
        <taxon>Basidiomycota</taxon>
        <taxon>Agaricomycotina</taxon>
        <taxon>Agaricomycetes</taxon>
        <taxon>Agaricomycetidae</taxon>
        <taxon>Agaricales</taxon>
        <taxon>Agaricineae</taxon>
        <taxon>Hydnangiaceae</taxon>
        <taxon>Laccaria</taxon>
    </lineage>
</organism>
<dbReference type="RefSeq" id="XP_001888277.1">
    <property type="nucleotide sequence ID" value="XM_001888242.1"/>
</dbReference>
<dbReference type="EMBL" id="DS547143">
    <property type="protein sequence ID" value="EDR01058.1"/>
    <property type="molecule type" value="Genomic_DNA"/>
</dbReference>
<dbReference type="Proteomes" id="UP000001194">
    <property type="component" value="Unassembled WGS sequence"/>
</dbReference>
<name>B0DWJ4_LACBS</name>
<proteinExistence type="predicted"/>
<evidence type="ECO:0000313" key="2">
    <source>
        <dbReference type="Proteomes" id="UP000001194"/>
    </source>
</evidence>
<keyword evidence="2" id="KW-1185">Reference proteome</keyword>
<protein>
    <submittedName>
        <fullName evidence="1">Predicted protein</fullName>
    </submittedName>
</protein>
<dbReference type="KEGG" id="lbc:LACBIDRAFT_333623"/>
<dbReference type="GeneID" id="6083916"/>
<gene>
    <name evidence="1" type="ORF">LACBIDRAFT_333623</name>
</gene>
<reference evidence="1 2" key="1">
    <citation type="journal article" date="2008" name="Nature">
        <title>The genome of Laccaria bicolor provides insights into mycorrhizal symbiosis.</title>
        <authorList>
            <person name="Martin F."/>
            <person name="Aerts A."/>
            <person name="Ahren D."/>
            <person name="Brun A."/>
            <person name="Danchin E.G.J."/>
            <person name="Duchaussoy F."/>
            <person name="Gibon J."/>
            <person name="Kohler A."/>
            <person name="Lindquist E."/>
            <person name="Pereda V."/>
            <person name="Salamov A."/>
            <person name="Shapiro H.J."/>
            <person name="Wuyts J."/>
            <person name="Blaudez D."/>
            <person name="Buee M."/>
            <person name="Brokstein P."/>
            <person name="Canbaeck B."/>
            <person name="Cohen D."/>
            <person name="Courty P.E."/>
            <person name="Coutinho P.M."/>
            <person name="Delaruelle C."/>
            <person name="Detter J.C."/>
            <person name="Deveau A."/>
            <person name="DiFazio S."/>
            <person name="Duplessis S."/>
            <person name="Fraissinet-Tachet L."/>
            <person name="Lucic E."/>
            <person name="Frey-Klett P."/>
            <person name="Fourrey C."/>
            <person name="Feussner I."/>
            <person name="Gay G."/>
            <person name="Grimwood J."/>
            <person name="Hoegger P.J."/>
            <person name="Jain P."/>
            <person name="Kilaru S."/>
            <person name="Labbe J."/>
            <person name="Lin Y.C."/>
            <person name="Legue V."/>
            <person name="Le Tacon F."/>
            <person name="Marmeisse R."/>
            <person name="Melayah D."/>
            <person name="Montanini B."/>
            <person name="Muratet M."/>
            <person name="Nehls U."/>
            <person name="Niculita-Hirzel H."/>
            <person name="Oudot-Le Secq M.P."/>
            <person name="Peter M."/>
            <person name="Quesneville H."/>
            <person name="Rajashekar B."/>
            <person name="Reich M."/>
            <person name="Rouhier N."/>
            <person name="Schmutz J."/>
            <person name="Yin T."/>
            <person name="Chalot M."/>
            <person name="Henrissat B."/>
            <person name="Kuees U."/>
            <person name="Lucas S."/>
            <person name="Van de Peer Y."/>
            <person name="Podila G.K."/>
            <person name="Polle A."/>
            <person name="Pukkila P.J."/>
            <person name="Richardson P.M."/>
            <person name="Rouze P."/>
            <person name="Sanders I.R."/>
            <person name="Stajich J.E."/>
            <person name="Tunlid A."/>
            <person name="Tuskan G."/>
            <person name="Grigoriev I.V."/>
        </authorList>
    </citation>
    <scope>NUCLEOTIDE SEQUENCE [LARGE SCALE GENOMIC DNA]</scope>
    <source>
        <strain evidence="2">S238N-H82 / ATCC MYA-4686</strain>
    </source>
</reference>
<evidence type="ECO:0000313" key="1">
    <source>
        <dbReference type="EMBL" id="EDR01058.1"/>
    </source>
</evidence>
<sequence length="216" mass="23345">MSGGLGQRCRSVSVLIIPTSTEWAHVHSRVYSETPSPIDNSKQGLKPVWFLNRCVWCANGGEKGGRWTADCSNSSSRGGGGVESGAVSIMRAQWVGVLAFVAVLTIGSQWNSTSSFIPTLLLPPPSPSLSPLFVTTALRRERLPWLGPCQLHEHRRCMEKMTWHVNTPLWMCHIVHTATTHAVIAVHNSAAAIVTPANHCHVTASPTATLGDDYGT</sequence>
<dbReference type="InParanoid" id="B0DWJ4"/>
<dbReference type="HOGENOM" id="CLU_1277812_0_0_1"/>
<dbReference type="AlphaFoldDB" id="B0DWJ4"/>
<accession>B0DWJ4</accession>